<dbReference type="Pfam" id="PF10710">
    <property type="entry name" value="DUF2512"/>
    <property type="match status" value="1"/>
</dbReference>
<dbReference type="EMBL" id="BMIR01000001">
    <property type="protein sequence ID" value="GGE26287.1"/>
    <property type="molecule type" value="Genomic_DNA"/>
</dbReference>
<dbReference type="Proteomes" id="UP000628775">
    <property type="component" value="Unassembled WGS sequence"/>
</dbReference>
<sequence length="129" mass="14719">MIKLKHFAPLLIKFIMVFAVLYVVAGLFYEWSFSSVLWTSIVLTVVAYLIGDLWILSTAGNVMATLIDFILGLSILWILGNVFLDRAVSMVREPMISALIIAAGEWLFHKYLVERLDRHEMKSRPMLGK</sequence>
<feature type="transmembrane region" description="Helical" evidence="1">
    <location>
        <begin position="95"/>
        <end position="113"/>
    </location>
</feature>
<dbReference type="RefSeq" id="WP_188687753.1">
    <property type="nucleotide sequence ID" value="NZ_BMIR01000001.1"/>
</dbReference>
<dbReference type="AlphaFoldDB" id="A0A8J2YEQ5"/>
<evidence type="ECO:0000256" key="1">
    <source>
        <dbReference type="SAM" id="Phobius"/>
    </source>
</evidence>
<dbReference type="InterPro" id="IPR019649">
    <property type="entry name" value="DUF2512"/>
</dbReference>
<name>A0A8J2YEQ5_9BACL</name>
<gene>
    <name evidence="2" type="ORF">GCM10011391_00790</name>
</gene>
<reference evidence="2" key="1">
    <citation type="journal article" date="2014" name="Int. J. Syst. Evol. Microbiol.">
        <title>Complete genome sequence of Corynebacterium casei LMG S-19264T (=DSM 44701T), isolated from a smear-ripened cheese.</title>
        <authorList>
            <consortium name="US DOE Joint Genome Institute (JGI-PGF)"/>
            <person name="Walter F."/>
            <person name="Albersmeier A."/>
            <person name="Kalinowski J."/>
            <person name="Ruckert C."/>
        </authorList>
    </citation>
    <scope>NUCLEOTIDE SEQUENCE</scope>
    <source>
        <strain evidence="2">CGMCC 1.15371</strain>
    </source>
</reference>
<keyword evidence="3" id="KW-1185">Reference proteome</keyword>
<keyword evidence="1" id="KW-0812">Transmembrane</keyword>
<feature type="transmembrane region" description="Helical" evidence="1">
    <location>
        <begin position="62"/>
        <end position="83"/>
    </location>
</feature>
<reference evidence="2" key="2">
    <citation type="submission" date="2020-09" db="EMBL/GenBank/DDBJ databases">
        <authorList>
            <person name="Sun Q."/>
            <person name="Zhou Y."/>
        </authorList>
    </citation>
    <scope>NUCLEOTIDE SEQUENCE</scope>
    <source>
        <strain evidence="2">CGMCC 1.15371</strain>
    </source>
</reference>
<keyword evidence="1" id="KW-0472">Membrane</keyword>
<accession>A0A8J2YEQ5</accession>
<proteinExistence type="predicted"/>
<protein>
    <submittedName>
        <fullName evidence="2">Membrane protein</fullName>
    </submittedName>
</protein>
<keyword evidence="1" id="KW-1133">Transmembrane helix</keyword>
<organism evidence="2 3">
    <name type="scientific">Pullulanibacillus camelliae</name>
    <dbReference type="NCBI Taxonomy" id="1707096"/>
    <lineage>
        <taxon>Bacteria</taxon>
        <taxon>Bacillati</taxon>
        <taxon>Bacillota</taxon>
        <taxon>Bacilli</taxon>
        <taxon>Bacillales</taxon>
        <taxon>Sporolactobacillaceae</taxon>
        <taxon>Pullulanibacillus</taxon>
    </lineage>
</organism>
<feature type="transmembrane region" description="Helical" evidence="1">
    <location>
        <begin position="7"/>
        <end position="29"/>
    </location>
</feature>
<comment type="caution">
    <text evidence="2">The sequence shown here is derived from an EMBL/GenBank/DDBJ whole genome shotgun (WGS) entry which is preliminary data.</text>
</comment>
<feature type="transmembrane region" description="Helical" evidence="1">
    <location>
        <begin position="35"/>
        <end position="55"/>
    </location>
</feature>
<evidence type="ECO:0000313" key="3">
    <source>
        <dbReference type="Proteomes" id="UP000628775"/>
    </source>
</evidence>
<evidence type="ECO:0000313" key="2">
    <source>
        <dbReference type="EMBL" id="GGE26287.1"/>
    </source>
</evidence>